<dbReference type="GO" id="GO:0006869">
    <property type="term" value="P:lipid transport"/>
    <property type="evidence" value="ECO:0007669"/>
    <property type="project" value="UniProtKB-UniRule"/>
</dbReference>
<dbReference type="WBParaSite" id="TCLT_0000006101-mRNA-1">
    <property type="protein sequence ID" value="TCLT_0000006101-mRNA-1"/>
    <property type="gene ID" value="TCLT_0000006101"/>
</dbReference>
<dbReference type="GO" id="GO:0016020">
    <property type="term" value="C:membrane"/>
    <property type="evidence" value="ECO:0007669"/>
    <property type="project" value="TreeGrafter"/>
</dbReference>
<dbReference type="GO" id="GO:0007041">
    <property type="term" value="P:lysosomal transport"/>
    <property type="evidence" value="ECO:0007669"/>
    <property type="project" value="TreeGrafter"/>
</dbReference>
<dbReference type="OMA" id="DIICERG"/>
<dbReference type="InterPro" id="IPR014812">
    <property type="entry name" value="Vps51"/>
</dbReference>
<evidence type="ECO:0000256" key="3">
    <source>
        <dbReference type="RuleBase" id="RU368010"/>
    </source>
</evidence>
<reference evidence="6" key="1">
    <citation type="submission" date="2016-04" db="UniProtKB">
        <authorList>
            <consortium name="WormBaseParasite"/>
        </authorList>
    </citation>
    <scope>IDENTIFICATION</scope>
</reference>
<keyword evidence="3" id="KW-0813">Transport</keyword>
<proteinExistence type="inferred from homology"/>
<sequence>MEDKEALKNDSLDICSSNFNCEAYMGDLLRKKSLNELVEVEEDMVHNVRRLDSEMQQLVYENYNKFLTATSTMKKMQDDFLQMSNKMENLSLRIDKIARLSGDLSAVFSKHRSNVSHLSSANQKVKSLLILLSLTQKLQALFEEKNYEQVVTLYQEVQPTLTRYKNIPSICDIYNETMVIMKAVENELKEIVSGHNISSEKLSEAIIFLLKLNVPSSDIHAYFLSNCRNNLYDQLSKMQMEEKVDSDVLEFVDDCCSTFLTDLSLYTALSQRFFSYQEAIHDIIELVDSLMNKFEEVVRKRFLKETDTAECAIVVRALDRFYRRMSSCNQLISGMDYLPMCVSMLSVVSRHEIELARTLVIERFSSSLKQVQDELTTFKDSLMNASSITVLISRLEHSLLVQIKTALATLLLFTASDVTFSSLDQAQFSFGFGINVHELLVVRSLEEVSQLGLKFCDSVNHSASSPLIYVVLAQFFINVENQSVAYIMDLCKEQFRLVGEQEKQETSQFCSVEKLRVRLRTTAYELLKHFVYLQGITISQVLVQSIECCDWLNCAQPTSVRSSIKQFVDDVAAIDSVIKPFMGEGMRKERFLDTGSSRSHSRRTFDTGSVSSTLEKLWSERIDFCTNVEFNRISILTAIENIVLKSFLETVRLQTFSKFGLQQIQVDCYFLQLNLWRSLSDEQAAFSLIDEIVSSAVCRSVDAKLLESSSLEALSTG</sequence>
<evidence type="ECO:0000313" key="5">
    <source>
        <dbReference type="Proteomes" id="UP000276776"/>
    </source>
</evidence>
<comment type="subunit">
    <text evidence="3">Component of the Golgi-associated retrograde protein (GARP) complex.</text>
</comment>
<dbReference type="Proteomes" id="UP000276776">
    <property type="component" value="Unassembled WGS sequence"/>
</dbReference>
<dbReference type="GO" id="GO:0007030">
    <property type="term" value="P:Golgi organization"/>
    <property type="evidence" value="ECO:0007669"/>
    <property type="project" value="UniProtKB-UniRule"/>
</dbReference>
<evidence type="ECO:0000256" key="1">
    <source>
        <dbReference type="ARBA" id="ARBA00006080"/>
    </source>
</evidence>
<keyword evidence="3" id="KW-0333">Golgi apparatus</keyword>
<dbReference type="PANTHER" id="PTHR15954">
    <property type="entry name" value="VACUOLAR PROTEIN SORTING-ASSOCIATED PROTEIN 51 HOMOLOG"/>
    <property type="match status" value="1"/>
</dbReference>
<reference evidence="4 5" key="2">
    <citation type="submission" date="2018-11" db="EMBL/GenBank/DDBJ databases">
        <authorList>
            <consortium name="Pathogen Informatics"/>
        </authorList>
    </citation>
    <scope>NUCLEOTIDE SEQUENCE [LARGE SCALE GENOMIC DNA]</scope>
</reference>
<comment type="similarity">
    <text evidence="1 3">Belongs to the VPS51 family.</text>
</comment>
<organism evidence="6">
    <name type="scientific">Thelazia callipaeda</name>
    <name type="common">Oriental eyeworm</name>
    <name type="synonym">Parasitic nematode</name>
    <dbReference type="NCBI Taxonomy" id="103827"/>
    <lineage>
        <taxon>Eukaryota</taxon>
        <taxon>Metazoa</taxon>
        <taxon>Ecdysozoa</taxon>
        <taxon>Nematoda</taxon>
        <taxon>Chromadorea</taxon>
        <taxon>Rhabditida</taxon>
        <taxon>Spirurina</taxon>
        <taxon>Spiruromorpha</taxon>
        <taxon>Thelazioidea</taxon>
        <taxon>Thelaziidae</taxon>
        <taxon>Thelazia</taxon>
    </lineage>
</organism>
<name>A0A0N5CJ69_THECL</name>
<dbReference type="GO" id="GO:0032456">
    <property type="term" value="P:endocytic recycling"/>
    <property type="evidence" value="ECO:0007669"/>
    <property type="project" value="TreeGrafter"/>
</dbReference>
<dbReference type="PANTHER" id="PTHR15954:SF4">
    <property type="entry name" value="VACUOLAR PROTEIN SORTING-ASSOCIATED PROTEIN 51 HOMOLOG"/>
    <property type="match status" value="1"/>
</dbReference>
<dbReference type="GO" id="GO:0005829">
    <property type="term" value="C:cytosol"/>
    <property type="evidence" value="ECO:0007669"/>
    <property type="project" value="GOC"/>
</dbReference>
<dbReference type="GO" id="GO:0015031">
    <property type="term" value="P:protein transport"/>
    <property type="evidence" value="ECO:0007669"/>
    <property type="project" value="UniProtKB-UniRule"/>
</dbReference>
<gene>
    <name evidence="4" type="ORF">TCLT_LOCUS62</name>
</gene>
<dbReference type="STRING" id="103827.A0A0N5CJ69"/>
<keyword evidence="5" id="KW-1185">Reference proteome</keyword>
<dbReference type="GO" id="GO:0000938">
    <property type="term" value="C:GARP complex"/>
    <property type="evidence" value="ECO:0007669"/>
    <property type="project" value="UniProtKB-UniRule"/>
</dbReference>
<keyword evidence="3" id="KW-0653">Protein transport</keyword>
<protein>
    <recommendedName>
        <fullName evidence="2 3">Vacuolar protein sorting-associated protein 51 homolog</fullName>
    </recommendedName>
</protein>
<keyword evidence="3" id="KW-0445">Lipid transport</keyword>
<evidence type="ECO:0000313" key="6">
    <source>
        <dbReference type="WBParaSite" id="TCLT_0000006101-mRNA-1"/>
    </source>
</evidence>
<evidence type="ECO:0000256" key="2">
    <source>
        <dbReference type="ARBA" id="ARBA00016122"/>
    </source>
</evidence>
<comment type="subcellular location">
    <subcellularLocation>
        <location evidence="3">Golgi apparatus</location>
        <location evidence="3">trans-Golgi network</location>
    </subcellularLocation>
</comment>
<dbReference type="GO" id="GO:1990745">
    <property type="term" value="C:EARP complex"/>
    <property type="evidence" value="ECO:0007669"/>
    <property type="project" value="TreeGrafter"/>
</dbReference>
<dbReference type="EMBL" id="UYYF01000004">
    <property type="protein sequence ID" value="VDM94883.1"/>
    <property type="molecule type" value="Genomic_DNA"/>
</dbReference>
<dbReference type="Pfam" id="PF08700">
    <property type="entry name" value="VPS51_Exo84_N"/>
    <property type="match status" value="1"/>
</dbReference>
<accession>A0A0N5CJ69</accession>
<dbReference type="GO" id="GO:0048193">
    <property type="term" value="P:Golgi vesicle transport"/>
    <property type="evidence" value="ECO:0007669"/>
    <property type="project" value="TreeGrafter"/>
</dbReference>
<comment type="function">
    <text evidence="3">Acts as component of the GARP complex that is involved in retrograde transport from early and late endosomes to the trans-Golgi network (TGN).</text>
</comment>
<dbReference type="GO" id="GO:0042147">
    <property type="term" value="P:retrograde transport, endosome to Golgi"/>
    <property type="evidence" value="ECO:0007669"/>
    <property type="project" value="UniProtKB-UniRule"/>
</dbReference>
<dbReference type="OrthoDB" id="203678at2759"/>
<dbReference type="AlphaFoldDB" id="A0A0N5CJ69"/>
<evidence type="ECO:0000313" key="4">
    <source>
        <dbReference type="EMBL" id="VDM94883.1"/>
    </source>
</evidence>